<reference evidence="2 3" key="1">
    <citation type="journal article" date="2020" name="ISME J.">
        <title>Uncovering the hidden diversity of litter-decomposition mechanisms in mushroom-forming fungi.</title>
        <authorList>
            <person name="Floudas D."/>
            <person name="Bentzer J."/>
            <person name="Ahren D."/>
            <person name="Johansson T."/>
            <person name="Persson P."/>
            <person name="Tunlid A."/>
        </authorList>
    </citation>
    <scope>NUCLEOTIDE SEQUENCE [LARGE SCALE GENOMIC DNA]</scope>
    <source>
        <strain evidence="2 3">CBS 291.85</strain>
    </source>
</reference>
<evidence type="ECO:0000256" key="1">
    <source>
        <dbReference type="SAM" id="SignalP"/>
    </source>
</evidence>
<protein>
    <recommendedName>
        <fullName evidence="4">F-box domain-containing protein</fullName>
    </recommendedName>
</protein>
<evidence type="ECO:0000313" key="3">
    <source>
        <dbReference type="Proteomes" id="UP000559256"/>
    </source>
</evidence>
<dbReference type="SUPFAM" id="SSF52058">
    <property type="entry name" value="L domain-like"/>
    <property type="match status" value="1"/>
</dbReference>
<evidence type="ECO:0000313" key="2">
    <source>
        <dbReference type="EMBL" id="KAF5362932.1"/>
    </source>
</evidence>
<dbReference type="Proteomes" id="UP000559256">
    <property type="component" value="Unassembled WGS sequence"/>
</dbReference>
<dbReference type="InterPro" id="IPR032675">
    <property type="entry name" value="LRR_dom_sf"/>
</dbReference>
<dbReference type="AlphaFoldDB" id="A0A8H5LMR2"/>
<accession>A0A8H5LMR2</accession>
<keyword evidence="3" id="KW-1185">Reference proteome</keyword>
<organism evidence="2 3">
    <name type="scientific">Tetrapyrgos nigripes</name>
    <dbReference type="NCBI Taxonomy" id="182062"/>
    <lineage>
        <taxon>Eukaryota</taxon>
        <taxon>Fungi</taxon>
        <taxon>Dikarya</taxon>
        <taxon>Basidiomycota</taxon>
        <taxon>Agaricomycotina</taxon>
        <taxon>Agaricomycetes</taxon>
        <taxon>Agaricomycetidae</taxon>
        <taxon>Agaricales</taxon>
        <taxon>Marasmiineae</taxon>
        <taxon>Marasmiaceae</taxon>
        <taxon>Tetrapyrgos</taxon>
    </lineage>
</organism>
<dbReference type="OrthoDB" id="3256662at2759"/>
<evidence type="ECO:0008006" key="4">
    <source>
        <dbReference type="Google" id="ProtNLM"/>
    </source>
</evidence>
<dbReference type="EMBL" id="JAACJM010000036">
    <property type="protein sequence ID" value="KAF5362932.1"/>
    <property type="molecule type" value="Genomic_DNA"/>
</dbReference>
<proteinExistence type="predicted"/>
<dbReference type="Gene3D" id="3.80.10.10">
    <property type="entry name" value="Ribonuclease Inhibitor"/>
    <property type="match status" value="1"/>
</dbReference>
<keyword evidence="1" id="KW-0732">Signal</keyword>
<feature type="chain" id="PRO_5034519948" description="F-box domain-containing protein" evidence="1">
    <location>
        <begin position="17"/>
        <end position="472"/>
    </location>
</feature>
<feature type="signal peptide" evidence="1">
    <location>
        <begin position="1"/>
        <end position="16"/>
    </location>
</feature>
<sequence>MLLAMTTVVVVHLQEACQLSIPAIYQVETGSLVSLCDLPDEKVWAGPSNFVCLDSTNLLLALMDRDVELAVPGVLEWDYPRRVSDDGRELSCIPYEIYEEIFLYFDLRPENFDHKDAFGPKQSKRVLICISVTCRLFRHLPLSVCEVTIHPDIMFPPNDRCARMYKFCQDIVEAHDLQNPMYSSAMPRFIRRFTSYVKKCNLCAIHQFADYNVPLRTLSHFLNLQTLYLDEVTWPAFADTLFVSPQLKHLTSLGLLWCEGLSDEFIHLNNFTECLQELEMDNGEAFQTLAKKGPMHSLRSLRIVPSLFWPPSDFASYQLYELLPRAPNLVELSLDNVKLINPLPLASLHFNKLQHLSCSDQMLAVFAFPAASRDVALGVLRLYPEEKFRDGAGYAAVMPQHVAACLTELTVPYPWLLDEGGPTNTLSNRSHRDTLAKYFPRLEILSIFTRARTGLTDPMAFSTTQRSRMIMM</sequence>
<gene>
    <name evidence="2" type="ORF">D9758_007020</name>
</gene>
<comment type="caution">
    <text evidence="2">The sequence shown here is derived from an EMBL/GenBank/DDBJ whole genome shotgun (WGS) entry which is preliminary data.</text>
</comment>
<name>A0A8H5LMR2_9AGAR</name>